<evidence type="ECO:0000256" key="1">
    <source>
        <dbReference type="ARBA" id="ARBA00022500"/>
    </source>
</evidence>
<keyword evidence="4" id="KW-0175">Coiled coil</keyword>
<dbReference type="GO" id="GO:0005886">
    <property type="term" value="C:plasma membrane"/>
    <property type="evidence" value="ECO:0007669"/>
    <property type="project" value="TreeGrafter"/>
</dbReference>
<dbReference type="Gene3D" id="3.30.450.20">
    <property type="entry name" value="PAS domain"/>
    <property type="match status" value="1"/>
</dbReference>
<dbReference type="Proteomes" id="UP000294697">
    <property type="component" value="Unassembled WGS sequence"/>
</dbReference>
<dbReference type="CDD" id="cd11386">
    <property type="entry name" value="MCP_signal"/>
    <property type="match status" value="1"/>
</dbReference>
<dbReference type="PRINTS" id="PR00260">
    <property type="entry name" value="CHEMTRNSDUCR"/>
</dbReference>
<reference evidence="8 9" key="1">
    <citation type="submission" date="2019-03" db="EMBL/GenBank/DDBJ databases">
        <title>Subsurface microbial communities from deep shales in Ohio and West Virginia, USA.</title>
        <authorList>
            <person name="Wrighton K."/>
        </authorList>
    </citation>
    <scope>NUCLEOTIDE SEQUENCE [LARGE SCALE GENOMIC DNA]</scope>
    <source>
        <strain evidence="8 9">MSL9.2</strain>
    </source>
</reference>
<dbReference type="Gene3D" id="1.10.287.950">
    <property type="entry name" value="Methyl-accepting chemotaxis protein"/>
    <property type="match status" value="1"/>
</dbReference>
<evidence type="ECO:0000313" key="9">
    <source>
        <dbReference type="Proteomes" id="UP000294697"/>
    </source>
</evidence>
<dbReference type="Pfam" id="PF00672">
    <property type="entry name" value="HAMP"/>
    <property type="match status" value="1"/>
</dbReference>
<protein>
    <submittedName>
        <fullName evidence="8">Methyl-accepting chemotaxis protein</fullName>
    </submittedName>
</protein>
<dbReference type="GO" id="GO:0006935">
    <property type="term" value="P:chemotaxis"/>
    <property type="evidence" value="ECO:0007669"/>
    <property type="project" value="UniProtKB-KW"/>
</dbReference>
<comment type="similarity">
    <text evidence="2">Belongs to the methyl-accepting chemotaxis (MCP) protein family.</text>
</comment>
<evidence type="ECO:0000256" key="2">
    <source>
        <dbReference type="ARBA" id="ARBA00029447"/>
    </source>
</evidence>
<dbReference type="RefSeq" id="WP_111573393.1">
    <property type="nucleotide sequence ID" value="NZ_QLME01000034.1"/>
</dbReference>
<dbReference type="PANTHER" id="PTHR43531:SF11">
    <property type="entry name" value="METHYL-ACCEPTING CHEMOTAXIS PROTEIN 3"/>
    <property type="match status" value="1"/>
</dbReference>
<keyword evidence="3" id="KW-0807">Transducer</keyword>
<accession>A0A4R7YNM2</accession>
<dbReference type="PROSITE" id="PS50885">
    <property type="entry name" value="HAMP"/>
    <property type="match status" value="1"/>
</dbReference>
<keyword evidence="5" id="KW-1133">Transmembrane helix</keyword>
<dbReference type="Pfam" id="PF00015">
    <property type="entry name" value="MCPsignal"/>
    <property type="match status" value="1"/>
</dbReference>
<dbReference type="OrthoDB" id="243053at2"/>
<evidence type="ECO:0000256" key="5">
    <source>
        <dbReference type="SAM" id="Phobius"/>
    </source>
</evidence>
<dbReference type="GO" id="GO:0007165">
    <property type="term" value="P:signal transduction"/>
    <property type="evidence" value="ECO:0007669"/>
    <property type="project" value="UniProtKB-KW"/>
</dbReference>
<dbReference type="InterPro" id="IPR003660">
    <property type="entry name" value="HAMP_dom"/>
</dbReference>
<comment type="caution">
    <text evidence="8">The sequence shown here is derived from an EMBL/GenBank/DDBJ whole genome shotgun (WGS) entry which is preliminary data.</text>
</comment>
<proteinExistence type="inferred from homology"/>
<dbReference type="PROSITE" id="PS50111">
    <property type="entry name" value="CHEMOTAXIS_TRANSDUC_2"/>
    <property type="match status" value="1"/>
</dbReference>
<dbReference type="InterPro" id="IPR051310">
    <property type="entry name" value="MCP_chemotaxis"/>
</dbReference>
<name>A0A4R7YNM2_9FIRM</name>
<keyword evidence="5" id="KW-0812">Transmembrane</keyword>
<dbReference type="PANTHER" id="PTHR43531">
    <property type="entry name" value="PROTEIN ICFG"/>
    <property type="match status" value="1"/>
</dbReference>
<feature type="transmembrane region" description="Helical" evidence="5">
    <location>
        <begin position="312"/>
        <end position="330"/>
    </location>
</feature>
<evidence type="ECO:0000256" key="4">
    <source>
        <dbReference type="SAM" id="Coils"/>
    </source>
</evidence>
<sequence>MKNPLKKMSVGNKLITIFLLIIFMSLLVTTYISYTDSLKLAQNQMTEQLTVVRDSKLSEIKKLFSNLKAEMRLLRENDLIKENLDQLQDQGRTGDSVFSNSINFRINQQISIFQEEFGWGNTYLMDREGNLVYTTAGTEDLNTNLNNGPYKDSILAKAFKQGIKGEAIVDFAYYEPLDRAAGFISMPVYNEENFQGVLALQIPSEKINAIMEKKELKEVSGKTFLVGSDYLMRSNTSFIEEDTFLNYRVETEAVKNALKGDRGIELTTDFSGEEVYSAFASLNMDGLNWALVSEVDQSEVAAPINDLLQKNITLLVIVILLALFTSFYMIKTIISKPITKMRDVLNKIREENDLRQQLEINKEDEIGRLAQDLNYTIKSLQDIINGAKNISRNVSSSADKISRENENLSNRTVDQASALEEISANMEEITASIEEVAAGAEEASKSGKKNLAIVREGSEIVDETIDSMADVTRSSQQIAEIIGTVNEIASQTNLLALNAAIEAARAGEAGRGFSVVASEVRDLAERTSKSAGEIENIINDIIVKIKDGNKLINKTGKNLTEIVETTAQTSETIDEISESINEQASATEEIQEVILEIDNNTQKNAKLVEDITDDSEKLSQE</sequence>
<dbReference type="AlphaFoldDB" id="A0A4R7YNM2"/>
<dbReference type="GO" id="GO:0004888">
    <property type="term" value="F:transmembrane signaling receptor activity"/>
    <property type="evidence" value="ECO:0007669"/>
    <property type="project" value="InterPro"/>
</dbReference>
<evidence type="ECO:0000259" key="6">
    <source>
        <dbReference type="PROSITE" id="PS50111"/>
    </source>
</evidence>
<dbReference type="EMBL" id="SODA01000038">
    <property type="protein sequence ID" value="TDV98269.1"/>
    <property type="molecule type" value="Genomic_DNA"/>
</dbReference>
<dbReference type="InterPro" id="IPR004090">
    <property type="entry name" value="Chemotax_Me-accpt_rcpt"/>
</dbReference>
<organism evidence="8 9">
    <name type="scientific">Halanaerobium saccharolyticum</name>
    <dbReference type="NCBI Taxonomy" id="43595"/>
    <lineage>
        <taxon>Bacteria</taxon>
        <taxon>Bacillati</taxon>
        <taxon>Bacillota</taxon>
        <taxon>Clostridia</taxon>
        <taxon>Halanaerobiales</taxon>
        <taxon>Halanaerobiaceae</taxon>
        <taxon>Halanaerobium</taxon>
    </lineage>
</organism>
<feature type="transmembrane region" description="Helical" evidence="5">
    <location>
        <begin position="12"/>
        <end position="34"/>
    </location>
</feature>
<evidence type="ECO:0000256" key="3">
    <source>
        <dbReference type="PROSITE-ProRule" id="PRU00284"/>
    </source>
</evidence>
<gene>
    <name evidence="8" type="ORF">C8C77_13819</name>
</gene>
<dbReference type="CDD" id="cd06225">
    <property type="entry name" value="HAMP"/>
    <property type="match status" value="1"/>
</dbReference>
<feature type="domain" description="Methyl-accepting transducer" evidence="6">
    <location>
        <begin position="390"/>
        <end position="619"/>
    </location>
</feature>
<dbReference type="InterPro" id="IPR004089">
    <property type="entry name" value="MCPsignal_dom"/>
</dbReference>
<feature type="domain" description="HAMP" evidence="7">
    <location>
        <begin position="332"/>
        <end position="385"/>
    </location>
</feature>
<dbReference type="FunFam" id="1.10.287.950:FF:000001">
    <property type="entry name" value="Methyl-accepting chemotaxis sensory transducer"/>
    <property type="match status" value="1"/>
</dbReference>
<dbReference type="SUPFAM" id="SSF58104">
    <property type="entry name" value="Methyl-accepting chemotaxis protein (MCP) signaling domain"/>
    <property type="match status" value="1"/>
</dbReference>
<dbReference type="SMART" id="SM00283">
    <property type="entry name" value="MA"/>
    <property type="match status" value="1"/>
</dbReference>
<dbReference type="SMART" id="SM00304">
    <property type="entry name" value="HAMP"/>
    <property type="match status" value="1"/>
</dbReference>
<keyword evidence="1" id="KW-0145">Chemotaxis</keyword>
<evidence type="ECO:0000313" key="8">
    <source>
        <dbReference type="EMBL" id="TDV98269.1"/>
    </source>
</evidence>
<feature type="coiled-coil region" evidence="4">
    <location>
        <begin position="57"/>
        <end position="90"/>
    </location>
</feature>
<keyword evidence="5" id="KW-0472">Membrane</keyword>
<evidence type="ECO:0000259" key="7">
    <source>
        <dbReference type="PROSITE" id="PS50885"/>
    </source>
</evidence>